<accession>A0A2P6AUY9</accession>
<dbReference type="PANTHER" id="PTHR30329:SF21">
    <property type="entry name" value="LIPOPROTEIN YIAD-RELATED"/>
    <property type="match status" value="1"/>
</dbReference>
<feature type="domain" description="OmpA-like" evidence="10">
    <location>
        <begin position="97"/>
        <end position="214"/>
    </location>
</feature>
<keyword evidence="12" id="KW-1185">Reference proteome</keyword>
<evidence type="ECO:0000256" key="8">
    <source>
        <dbReference type="HAMAP-Rule" id="MF_02204"/>
    </source>
</evidence>
<proteinExistence type="inferred from homology"/>
<reference evidence="12" key="1">
    <citation type="submission" date="2018-02" db="EMBL/GenBank/DDBJ databases">
        <title>Genome sequencing of Solimonas sp. HR-BB.</title>
        <authorList>
            <person name="Lee Y."/>
            <person name="Jeon C.O."/>
        </authorList>
    </citation>
    <scope>NUCLEOTIDE SEQUENCE [LARGE SCALE GENOMIC DNA]</scope>
    <source>
        <strain evidence="12">HR-E</strain>
    </source>
</reference>
<comment type="similarity">
    <text evidence="8">Belongs to the Pal lipoprotein family.</text>
</comment>
<dbReference type="InterPro" id="IPR039001">
    <property type="entry name" value="Pal"/>
</dbReference>
<name>A0A2P6AUY9_9GAMM</name>
<dbReference type="InterPro" id="IPR006665">
    <property type="entry name" value="OmpA-like"/>
</dbReference>
<comment type="subunit">
    <text evidence="8">The Tol-Pal system is composed of five core proteins: the inner membrane proteins TolA, TolQ and TolR, the periplasmic protein TolB and the outer membrane protein Pal. They form a network linking the inner and outer membranes and the peptidoglycan layer.</text>
</comment>
<evidence type="ECO:0000313" key="12">
    <source>
        <dbReference type="Proteomes" id="UP000243900"/>
    </source>
</evidence>
<dbReference type="HAMAP" id="MF_02204">
    <property type="entry name" value="Pal"/>
    <property type="match status" value="1"/>
</dbReference>
<evidence type="ECO:0000256" key="5">
    <source>
        <dbReference type="ARBA" id="ARBA00023237"/>
    </source>
</evidence>
<sequence length="216" mass="22616">MNISKSVKLVTVGLLVTTMTACSLFRGPRPITNDDSQFENLPPAPAVEAISSTGTGLSESAPEAPETGSANLGNPISGNIIADSSDSTVIGGAAATGAAADLLRIRVFYFGTNLSDITALSYGGLNAHAAYLRNNPSTRLQLSGHTDERGTREYNLALGERRANAVARYLVSNGVNAGQLSVVSYGKEKPVADGNDEESWAKNRRVELDYVSGTPN</sequence>
<comment type="subcellular location">
    <subcellularLocation>
        <location evidence="8">Cell outer membrane</location>
        <topology evidence="8">Lipid-anchor</topology>
    </subcellularLocation>
</comment>
<dbReference type="InterPro" id="IPR006690">
    <property type="entry name" value="OMPA-like_CS"/>
</dbReference>
<keyword evidence="3 8" id="KW-0472">Membrane</keyword>
<dbReference type="InterPro" id="IPR006664">
    <property type="entry name" value="OMP_bac"/>
</dbReference>
<evidence type="ECO:0000313" key="11">
    <source>
        <dbReference type="EMBL" id="PQA51901.1"/>
    </source>
</evidence>
<dbReference type="Gene3D" id="3.30.1330.60">
    <property type="entry name" value="OmpA-like domain"/>
    <property type="match status" value="1"/>
</dbReference>
<dbReference type="Pfam" id="PF00691">
    <property type="entry name" value="OmpA"/>
    <property type="match status" value="1"/>
</dbReference>
<evidence type="ECO:0000256" key="1">
    <source>
        <dbReference type="ARBA" id="ARBA00022618"/>
    </source>
</evidence>
<keyword evidence="6 8" id="KW-0449">Lipoprotein</keyword>
<keyword evidence="1 8" id="KW-0132">Cell division</keyword>
<comment type="caution">
    <text evidence="11">The sequence shown here is derived from an EMBL/GenBank/DDBJ whole genome shotgun (WGS) entry which is preliminary data.</text>
</comment>
<evidence type="ECO:0000256" key="7">
    <source>
        <dbReference type="ARBA" id="ARBA00023306"/>
    </source>
</evidence>
<dbReference type="CDD" id="cd07185">
    <property type="entry name" value="OmpA_C-like"/>
    <property type="match status" value="1"/>
</dbReference>
<keyword evidence="4 8" id="KW-0564">Palmitate</keyword>
<dbReference type="PRINTS" id="PR01021">
    <property type="entry name" value="OMPADOMAIN"/>
</dbReference>
<evidence type="ECO:0000256" key="2">
    <source>
        <dbReference type="ARBA" id="ARBA00022729"/>
    </source>
</evidence>
<dbReference type="GO" id="GO:0009279">
    <property type="term" value="C:cell outer membrane"/>
    <property type="evidence" value="ECO:0007669"/>
    <property type="project" value="UniProtKB-SubCell"/>
</dbReference>
<dbReference type="InterPro" id="IPR050330">
    <property type="entry name" value="Bact_OuterMem_StrucFunc"/>
</dbReference>
<keyword evidence="5 8" id="KW-0998">Cell outer membrane</keyword>
<keyword evidence="2 8" id="KW-0732">Signal</keyword>
<dbReference type="PROSITE" id="PS51123">
    <property type="entry name" value="OMPA_2"/>
    <property type="match status" value="1"/>
</dbReference>
<dbReference type="Proteomes" id="UP000243900">
    <property type="component" value="Unassembled WGS sequence"/>
</dbReference>
<evidence type="ECO:0000256" key="4">
    <source>
        <dbReference type="ARBA" id="ARBA00023139"/>
    </source>
</evidence>
<dbReference type="NCBIfam" id="TIGR02802">
    <property type="entry name" value="Pal_lipo"/>
    <property type="match status" value="1"/>
</dbReference>
<protein>
    <recommendedName>
        <fullName evidence="8">Peptidoglycan-associated lipoprotein</fullName>
        <shortName evidence="8">PAL</shortName>
    </recommendedName>
</protein>
<gene>
    <name evidence="8 11" type="primary">pal</name>
    <name evidence="11" type="ORF">C5O18_01060</name>
</gene>
<feature type="region of interest" description="Disordered" evidence="9">
    <location>
        <begin position="49"/>
        <end position="72"/>
    </location>
</feature>
<dbReference type="OrthoDB" id="9809164at2"/>
<dbReference type="InterPro" id="IPR014169">
    <property type="entry name" value="Pal_lipo_C"/>
</dbReference>
<evidence type="ECO:0000256" key="9">
    <source>
        <dbReference type="SAM" id="MobiDB-lite"/>
    </source>
</evidence>
<dbReference type="PANTHER" id="PTHR30329">
    <property type="entry name" value="STATOR ELEMENT OF FLAGELLAR MOTOR COMPLEX"/>
    <property type="match status" value="1"/>
</dbReference>
<dbReference type="SUPFAM" id="SSF103088">
    <property type="entry name" value="OmpA-like"/>
    <property type="match status" value="1"/>
</dbReference>
<dbReference type="InterPro" id="IPR036737">
    <property type="entry name" value="OmpA-like_sf"/>
</dbReference>
<dbReference type="AlphaFoldDB" id="A0A2P6AUY9"/>
<dbReference type="GO" id="GO:0051301">
    <property type="term" value="P:cell division"/>
    <property type="evidence" value="ECO:0007669"/>
    <property type="project" value="UniProtKB-UniRule"/>
</dbReference>
<evidence type="ECO:0000259" key="10">
    <source>
        <dbReference type="PROSITE" id="PS51123"/>
    </source>
</evidence>
<evidence type="ECO:0000256" key="3">
    <source>
        <dbReference type="ARBA" id="ARBA00023136"/>
    </source>
</evidence>
<dbReference type="PROSITE" id="PS51257">
    <property type="entry name" value="PROKAR_LIPOPROTEIN"/>
    <property type="match status" value="1"/>
</dbReference>
<organism evidence="11 12">
    <name type="scientific">Amnimonas aquatica</name>
    <dbReference type="NCBI Taxonomy" id="2094561"/>
    <lineage>
        <taxon>Bacteria</taxon>
        <taxon>Pseudomonadati</taxon>
        <taxon>Pseudomonadota</taxon>
        <taxon>Gammaproteobacteria</taxon>
        <taxon>Moraxellales</taxon>
        <taxon>Moraxellaceae</taxon>
        <taxon>Amnimonas</taxon>
    </lineage>
</organism>
<dbReference type="RefSeq" id="WP_105191033.1">
    <property type="nucleotide sequence ID" value="NZ_PTQZ01000009.1"/>
</dbReference>
<dbReference type="EMBL" id="PTQZ01000009">
    <property type="protein sequence ID" value="PQA51901.1"/>
    <property type="molecule type" value="Genomic_DNA"/>
</dbReference>
<keyword evidence="7 8" id="KW-0131">Cell cycle</keyword>
<comment type="function">
    <text evidence="8">Part of the Tol-Pal system, which plays a role in outer membrane invagination during cell division and is important for maintaining outer membrane integrity.</text>
</comment>
<dbReference type="PROSITE" id="PS01068">
    <property type="entry name" value="OMPA_1"/>
    <property type="match status" value="1"/>
</dbReference>
<evidence type="ECO:0000256" key="6">
    <source>
        <dbReference type="ARBA" id="ARBA00023288"/>
    </source>
</evidence>